<dbReference type="InterPro" id="IPR036388">
    <property type="entry name" value="WH-like_DNA-bd_sf"/>
</dbReference>
<dbReference type="PANTHER" id="PTHR30419">
    <property type="entry name" value="HTH-TYPE TRANSCRIPTIONAL REGULATOR YBHD"/>
    <property type="match status" value="1"/>
</dbReference>
<dbReference type="FunFam" id="1.10.10.10:FF:000001">
    <property type="entry name" value="LysR family transcriptional regulator"/>
    <property type="match status" value="1"/>
</dbReference>
<feature type="domain" description="HTH lysR-type" evidence="5">
    <location>
        <begin position="1"/>
        <end position="58"/>
    </location>
</feature>
<dbReference type="SUPFAM" id="SSF46785">
    <property type="entry name" value="Winged helix' DNA-binding domain"/>
    <property type="match status" value="1"/>
</dbReference>
<comment type="caution">
    <text evidence="6">The sequence shown here is derived from an EMBL/GenBank/DDBJ whole genome shotgun (WGS) entry which is preliminary data.</text>
</comment>
<dbReference type="Proteomes" id="UP000782610">
    <property type="component" value="Unassembled WGS sequence"/>
</dbReference>
<accession>A0A933L353</accession>
<keyword evidence="4" id="KW-0804">Transcription</keyword>
<dbReference type="AlphaFoldDB" id="A0A933L353"/>
<dbReference type="InterPro" id="IPR005119">
    <property type="entry name" value="LysR_subst-bd"/>
</dbReference>
<dbReference type="PRINTS" id="PR00039">
    <property type="entry name" value="HTHLYSR"/>
</dbReference>
<dbReference type="EMBL" id="JACRAF010000029">
    <property type="protein sequence ID" value="MBI4922227.1"/>
    <property type="molecule type" value="Genomic_DNA"/>
</dbReference>
<protein>
    <submittedName>
        <fullName evidence="6">LysR family transcriptional regulator</fullName>
    </submittedName>
</protein>
<evidence type="ECO:0000256" key="4">
    <source>
        <dbReference type="ARBA" id="ARBA00023163"/>
    </source>
</evidence>
<dbReference type="PANTHER" id="PTHR30419:SF8">
    <property type="entry name" value="NITROGEN ASSIMILATION TRANSCRIPTIONAL ACTIVATOR-RELATED"/>
    <property type="match status" value="1"/>
</dbReference>
<dbReference type="SUPFAM" id="SSF53850">
    <property type="entry name" value="Periplasmic binding protein-like II"/>
    <property type="match status" value="1"/>
</dbReference>
<dbReference type="Pfam" id="PF00126">
    <property type="entry name" value="HTH_1"/>
    <property type="match status" value="1"/>
</dbReference>
<sequence length="295" mass="32619">MHSRLLQQFLAVAEKRNVTAAAEALHISQPALTRSIRQLEHIIGVTLFERLPTGVALTRQGEILARRAKLMDLEYRHALAEISALDQGLAGVLRIGAGPLWITSLLPPVIAAFCAQYPKVKTRLTSGVIDTLVPDLLSGDIDIFCSNLDFPAQSEIVKEPLLEVHHTVVARPNHPLAHEGEVTAEQLSKYRWLVLADDTVGINRINAYFVAHSLEPPTIAVETVSVGIIKILREGDFLALFPERMLPDTARFDLVPIPHEGTFWESTAGIAYRRTNRPIRPVESFKAILKASLSE</sequence>
<evidence type="ECO:0000256" key="1">
    <source>
        <dbReference type="ARBA" id="ARBA00009437"/>
    </source>
</evidence>
<reference evidence="6" key="1">
    <citation type="submission" date="2020-07" db="EMBL/GenBank/DDBJ databases">
        <title>Huge and variable diversity of episymbiotic CPR bacteria and DPANN archaea in groundwater ecosystems.</title>
        <authorList>
            <person name="He C.Y."/>
            <person name="Keren R."/>
            <person name="Whittaker M."/>
            <person name="Farag I.F."/>
            <person name="Doudna J."/>
            <person name="Cate J.H.D."/>
            <person name="Banfield J.F."/>
        </authorList>
    </citation>
    <scope>NUCLEOTIDE SEQUENCE</scope>
    <source>
        <strain evidence="6">NC_groundwater_1586_Pr3_B-0.1um_66_15</strain>
    </source>
</reference>
<dbReference type="GO" id="GO:0003677">
    <property type="term" value="F:DNA binding"/>
    <property type="evidence" value="ECO:0007669"/>
    <property type="project" value="UniProtKB-KW"/>
</dbReference>
<gene>
    <name evidence="6" type="ORF">HY834_10790</name>
</gene>
<dbReference type="InterPro" id="IPR000847">
    <property type="entry name" value="LysR_HTH_N"/>
</dbReference>
<keyword evidence="2" id="KW-0805">Transcription regulation</keyword>
<dbReference type="InterPro" id="IPR036390">
    <property type="entry name" value="WH_DNA-bd_sf"/>
</dbReference>
<dbReference type="GO" id="GO:0003700">
    <property type="term" value="F:DNA-binding transcription factor activity"/>
    <property type="evidence" value="ECO:0007669"/>
    <property type="project" value="InterPro"/>
</dbReference>
<organism evidence="6 7">
    <name type="scientific">Devosia nanyangense</name>
    <dbReference type="NCBI Taxonomy" id="1228055"/>
    <lineage>
        <taxon>Bacteria</taxon>
        <taxon>Pseudomonadati</taxon>
        <taxon>Pseudomonadota</taxon>
        <taxon>Alphaproteobacteria</taxon>
        <taxon>Hyphomicrobiales</taxon>
        <taxon>Devosiaceae</taxon>
        <taxon>Devosia</taxon>
    </lineage>
</organism>
<name>A0A933L353_9HYPH</name>
<evidence type="ECO:0000256" key="2">
    <source>
        <dbReference type="ARBA" id="ARBA00023015"/>
    </source>
</evidence>
<keyword evidence="3" id="KW-0238">DNA-binding</keyword>
<dbReference type="Gene3D" id="3.40.190.290">
    <property type="match status" value="1"/>
</dbReference>
<dbReference type="Gene3D" id="1.10.10.10">
    <property type="entry name" value="Winged helix-like DNA-binding domain superfamily/Winged helix DNA-binding domain"/>
    <property type="match status" value="1"/>
</dbReference>
<evidence type="ECO:0000256" key="3">
    <source>
        <dbReference type="ARBA" id="ARBA00023125"/>
    </source>
</evidence>
<dbReference type="InterPro" id="IPR050950">
    <property type="entry name" value="HTH-type_LysR_regulators"/>
</dbReference>
<dbReference type="Pfam" id="PF03466">
    <property type="entry name" value="LysR_substrate"/>
    <property type="match status" value="1"/>
</dbReference>
<comment type="similarity">
    <text evidence="1">Belongs to the LysR transcriptional regulatory family.</text>
</comment>
<evidence type="ECO:0000259" key="5">
    <source>
        <dbReference type="PROSITE" id="PS50931"/>
    </source>
</evidence>
<evidence type="ECO:0000313" key="6">
    <source>
        <dbReference type="EMBL" id="MBI4922227.1"/>
    </source>
</evidence>
<dbReference type="PROSITE" id="PS50931">
    <property type="entry name" value="HTH_LYSR"/>
    <property type="match status" value="1"/>
</dbReference>
<dbReference type="CDD" id="cd05466">
    <property type="entry name" value="PBP2_LTTR_substrate"/>
    <property type="match status" value="1"/>
</dbReference>
<evidence type="ECO:0000313" key="7">
    <source>
        <dbReference type="Proteomes" id="UP000782610"/>
    </source>
</evidence>
<dbReference type="GO" id="GO:0005829">
    <property type="term" value="C:cytosol"/>
    <property type="evidence" value="ECO:0007669"/>
    <property type="project" value="TreeGrafter"/>
</dbReference>
<proteinExistence type="inferred from homology"/>